<evidence type="ECO:0000256" key="1">
    <source>
        <dbReference type="ARBA" id="ARBA00004127"/>
    </source>
</evidence>
<evidence type="ECO:0000256" key="2">
    <source>
        <dbReference type="ARBA" id="ARBA00022692"/>
    </source>
</evidence>
<feature type="transmembrane region" description="Helical" evidence="8">
    <location>
        <begin position="116"/>
        <end position="137"/>
    </location>
</feature>
<sequence length="288" mass="30939">MLSASDGELQDGGRPDMLSSEADGGDLGVEGLYVADASVFPTALGVNPMVTIQAIAYCTAHSVKDWKIQDMNIGPVDVVALEPLLFSEDKFASDAMEGSHQLRCTWKDYTDTVSRLFPSIIITSALVSFALCLAAEFKKSKKDDLRLDGKLCYLPQTAAFELGIAAVITLCIAQVIGILFICRKLRPAEQNSGCKLRKPTASYSLLIFSWISFGIAVILMSGATSMSRGQHFGEGWLDGECYLVKDGVYVGSAVLGLLALGSTLGSAAITMTPRKAEENRRVHAQVEN</sequence>
<comment type="caution">
    <text evidence="10">The sequence shown here is derived from an EMBL/GenBank/DDBJ whole genome shotgun (WGS) entry which is preliminary data.</text>
</comment>
<dbReference type="InterPro" id="IPR036188">
    <property type="entry name" value="FAD/NAD-bd_sf"/>
</dbReference>
<evidence type="ECO:0000313" key="11">
    <source>
        <dbReference type="Proteomes" id="UP001289374"/>
    </source>
</evidence>
<comment type="similarity">
    <text evidence="6">Belongs to the DESIGUAL family.</text>
</comment>
<feature type="transmembrane region" description="Helical" evidence="8">
    <location>
        <begin position="203"/>
        <end position="227"/>
    </location>
</feature>
<protein>
    <submittedName>
        <fullName evidence="10">Protein MODIFYING WALL LIGNIN-2</fullName>
    </submittedName>
</protein>
<dbReference type="Pfam" id="PF05199">
    <property type="entry name" value="GMC_oxred_C"/>
    <property type="match status" value="1"/>
</dbReference>
<organism evidence="10 11">
    <name type="scientific">Sesamum angolense</name>
    <dbReference type="NCBI Taxonomy" id="2727404"/>
    <lineage>
        <taxon>Eukaryota</taxon>
        <taxon>Viridiplantae</taxon>
        <taxon>Streptophyta</taxon>
        <taxon>Embryophyta</taxon>
        <taxon>Tracheophyta</taxon>
        <taxon>Spermatophyta</taxon>
        <taxon>Magnoliopsida</taxon>
        <taxon>eudicotyledons</taxon>
        <taxon>Gunneridae</taxon>
        <taxon>Pentapetalae</taxon>
        <taxon>asterids</taxon>
        <taxon>lamiids</taxon>
        <taxon>Lamiales</taxon>
        <taxon>Pedaliaceae</taxon>
        <taxon>Sesamum</taxon>
    </lineage>
</organism>
<dbReference type="SUPFAM" id="SSF51905">
    <property type="entry name" value="FAD/NAD(P)-binding domain"/>
    <property type="match status" value="1"/>
</dbReference>
<keyword evidence="3" id="KW-0732">Signal</keyword>
<evidence type="ECO:0000256" key="4">
    <source>
        <dbReference type="ARBA" id="ARBA00022989"/>
    </source>
</evidence>
<dbReference type="GO" id="GO:0012505">
    <property type="term" value="C:endomembrane system"/>
    <property type="evidence" value="ECO:0007669"/>
    <property type="project" value="UniProtKB-SubCell"/>
</dbReference>
<dbReference type="EMBL" id="JACGWL010000259">
    <property type="protein sequence ID" value="KAK4384210.1"/>
    <property type="molecule type" value="Genomic_DNA"/>
</dbReference>
<dbReference type="Gene3D" id="3.50.50.60">
    <property type="entry name" value="FAD/NAD(P)-binding domain"/>
    <property type="match status" value="1"/>
</dbReference>
<dbReference type="GO" id="GO:0016614">
    <property type="term" value="F:oxidoreductase activity, acting on CH-OH group of donors"/>
    <property type="evidence" value="ECO:0007669"/>
    <property type="project" value="InterPro"/>
</dbReference>
<evidence type="ECO:0000256" key="7">
    <source>
        <dbReference type="SAM" id="MobiDB-lite"/>
    </source>
</evidence>
<gene>
    <name evidence="10" type="ORF">Sango_2737100</name>
</gene>
<keyword evidence="11" id="KW-1185">Reference proteome</keyword>
<feature type="domain" description="Glucose-methanol-choline oxidoreductase C-terminal" evidence="9">
    <location>
        <begin position="27"/>
        <end position="56"/>
    </location>
</feature>
<reference evidence="10" key="1">
    <citation type="submission" date="2020-06" db="EMBL/GenBank/DDBJ databases">
        <authorList>
            <person name="Li T."/>
            <person name="Hu X."/>
            <person name="Zhang T."/>
            <person name="Song X."/>
            <person name="Zhang H."/>
            <person name="Dai N."/>
            <person name="Sheng W."/>
            <person name="Hou X."/>
            <person name="Wei L."/>
        </authorList>
    </citation>
    <scope>NUCLEOTIDE SEQUENCE</scope>
    <source>
        <strain evidence="10">K16</strain>
        <tissue evidence="10">Leaf</tissue>
    </source>
</reference>
<proteinExistence type="inferred from homology"/>
<keyword evidence="2 8" id="KW-0812">Transmembrane</keyword>
<feature type="transmembrane region" description="Helical" evidence="8">
    <location>
        <begin position="247"/>
        <end position="271"/>
    </location>
</feature>
<name>A0AAE1T974_9LAMI</name>
<evidence type="ECO:0000313" key="10">
    <source>
        <dbReference type="EMBL" id="KAK4384210.1"/>
    </source>
</evidence>
<dbReference type="AlphaFoldDB" id="A0AAE1T974"/>
<dbReference type="InterPro" id="IPR052222">
    <property type="entry name" value="DESIGUAL"/>
</dbReference>
<reference evidence="10" key="2">
    <citation type="journal article" date="2024" name="Plant">
        <title>Genomic evolution and insights into agronomic trait innovations of Sesamum species.</title>
        <authorList>
            <person name="Miao H."/>
            <person name="Wang L."/>
            <person name="Qu L."/>
            <person name="Liu H."/>
            <person name="Sun Y."/>
            <person name="Le M."/>
            <person name="Wang Q."/>
            <person name="Wei S."/>
            <person name="Zheng Y."/>
            <person name="Lin W."/>
            <person name="Duan Y."/>
            <person name="Cao H."/>
            <person name="Xiong S."/>
            <person name="Wang X."/>
            <person name="Wei L."/>
            <person name="Li C."/>
            <person name="Ma Q."/>
            <person name="Ju M."/>
            <person name="Zhao R."/>
            <person name="Li G."/>
            <person name="Mu C."/>
            <person name="Tian Q."/>
            <person name="Mei H."/>
            <person name="Zhang T."/>
            <person name="Gao T."/>
            <person name="Zhang H."/>
        </authorList>
    </citation>
    <scope>NUCLEOTIDE SEQUENCE</scope>
    <source>
        <strain evidence="10">K16</strain>
    </source>
</reference>
<dbReference type="Pfam" id="PF06749">
    <property type="entry name" value="DUF1218"/>
    <property type="match status" value="1"/>
</dbReference>
<feature type="region of interest" description="Disordered" evidence="7">
    <location>
        <begin position="1"/>
        <end position="21"/>
    </location>
</feature>
<keyword evidence="5 8" id="KW-0472">Membrane</keyword>
<evidence type="ECO:0000256" key="8">
    <source>
        <dbReference type="SAM" id="Phobius"/>
    </source>
</evidence>
<evidence type="ECO:0000256" key="6">
    <source>
        <dbReference type="ARBA" id="ARBA00029467"/>
    </source>
</evidence>
<dbReference type="InterPro" id="IPR007867">
    <property type="entry name" value="GMC_OxRtase_C"/>
</dbReference>
<evidence type="ECO:0000256" key="3">
    <source>
        <dbReference type="ARBA" id="ARBA00022729"/>
    </source>
</evidence>
<dbReference type="InterPro" id="IPR009606">
    <property type="entry name" value="DEAL/Modifying_wall_lignin1/2"/>
</dbReference>
<evidence type="ECO:0000256" key="5">
    <source>
        <dbReference type="ARBA" id="ARBA00023136"/>
    </source>
</evidence>
<keyword evidence="4 8" id="KW-1133">Transmembrane helix</keyword>
<dbReference type="Proteomes" id="UP001289374">
    <property type="component" value="Unassembled WGS sequence"/>
</dbReference>
<evidence type="ECO:0000259" key="9">
    <source>
        <dbReference type="Pfam" id="PF05199"/>
    </source>
</evidence>
<feature type="transmembrane region" description="Helical" evidence="8">
    <location>
        <begin position="157"/>
        <end position="182"/>
    </location>
</feature>
<accession>A0AAE1T974</accession>
<dbReference type="PANTHER" id="PTHR31769">
    <property type="entry name" value="OS07G0462200 PROTEIN-RELATED"/>
    <property type="match status" value="1"/>
</dbReference>
<comment type="subcellular location">
    <subcellularLocation>
        <location evidence="1">Endomembrane system</location>
        <topology evidence="1">Multi-pass membrane protein</topology>
    </subcellularLocation>
</comment>